<dbReference type="HOGENOM" id="CLU_2444437_0_0_1"/>
<proteinExistence type="predicted"/>
<dbReference type="EnsemblPlants" id="ONIVA03G21350.1">
    <property type="protein sequence ID" value="ONIVA03G21350.1"/>
    <property type="gene ID" value="ONIVA03G21350"/>
</dbReference>
<dbReference type="STRING" id="4536.A0A0E0GNF4"/>
<sequence length="97" mass="11451">MLARPDGHLCPHALELLHLRFRHQHVVPESPLYGWDWEWDRSMGWECDYKECTDAEEAARKAEAAQKREADRASGAVQMNGRELFKHEPWVFDNNIY</sequence>
<organism evidence="1">
    <name type="scientific">Oryza nivara</name>
    <name type="common">Indian wild rice</name>
    <name type="synonym">Oryza sativa f. spontanea</name>
    <dbReference type="NCBI Taxonomy" id="4536"/>
    <lineage>
        <taxon>Eukaryota</taxon>
        <taxon>Viridiplantae</taxon>
        <taxon>Streptophyta</taxon>
        <taxon>Embryophyta</taxon>
        <taxon>Tracheophyta</taxon>
        <taxon>Spermatophyta</taxon>
        <taxon>Magnoliopsida</taxon>
        <taxon>Liliopsida</taxon>
        <taxon>Poales</taxon>
        <taxon>Poaceae</taxon>
        <taxon>BOP clade</taxon>
        <taxon>Oryzoideae</taxon>
        <taxon>Oryzeae</taxon>
        <taxon>Oryzinae</taxon>
        <taxon>Oryza</taxon>
    </lineage>
</organism>
<evidence type="ECO:0000313" key="2">
    <source>
        <dbReference type="Proteomes" id="UP000006591"/>
    </source>
</evidence>
<reference evidence="1" key="2">
    <citation type="submission" date="2018-04" db="EMBL/GenBank/DDBJ databases">
        <title>OnivRS2 (Oryza nivara Reference Sequence Version 2).</title>
        <authorList>
            <person name="Zhang J."/>
            <person name="Kudrna D."/>
            <person name="Lee S."/>
            <person name="Talag J."/>
            <person name="Rajasekar S."/>
            <person name="Welchert J."/>
            <person name="Hsing Y.-I."/>
            <person name="Wing R.A."/>
        </authorList>
    </citation>
    <scope>NUCLEOTIDE SEQUENCE [LARGE SCALE GENOMIC DNA]</scope>
    <source>
        <strain evidence="1">SL10</strain>
    </source>
</reference>
<dbReference type="Gramene" id="ONIVA03G21350.1">
    <property type="protein sequence ID" value="ONIVA03G21350.1"/>
    <property type="gene ID" value="ONIVA03G21350"/>
</dbReference>
<name>A0A0E0GNF4_ORYNI</name>
<keyword evidence="2" id="KW-1185">Reference proteome</keyword>
<dbReference type="AlphaFoldDB" id="A0A0E0GNF4"/>
<dbReference type="OMA" id="DWEWISC"/>
<accession>A0A0E0GNF4</accession>
<protein>
    <submittedName>
        <fullName evidence="1">Uncharacterized protein</fullName>
    </submittedName>
</protein>
<dbReference type="Proteomes" id="UP000006591">
    <property type="component" value="Chromosome 3"/>
</dbReference>
<evidence type="ECO:0000313" key="1">
    <source>
        <dbReference type="EnsemblPlants" id="ONIVA03G21350.1"/>
    </source>
</evidence>
<reference evidence="1" key="1">
    <citation type="submission" date="2015-04" db="UniProtKB">
        <authorList>
            <consortium name="EnsemblPlants"/>
        </authorList>
    </citation>
    <scope>IDENTIFICATION</scope>
    <source>
        <strain evidence="1">SL10</strain>
    </source>
</reference>